<name>A0ABD3ARI4_9GENT</name>
<dbReference type="PROSITE" id="PS50081">
    <property type="entry name" value="ZF_DAG_PE_2"/>
    <property type="match status" value="2"/>
</dbReference>
<dbReference type="InterPro" id="IPR046349">
    <property type="entry name" value="C1-like_sf"/>
</dbReference>
<sequence length="530" mass="62631">MVELKHFSHEKHPLILTQVEHCEAEESNCYGCQKPIFSEPAYTCKECNIFLHKKCAELPIAITHPLHPEHPLKLHSKPPYRQVEDKRCFCDACKQEWKSFVYHCFLCQFDLDILCAFPDERLDHLGHEHPLTLLQRLALFTCDACGTKGEEQSYICVACPLWIHRSCALLPRIDHRKGHDHPLSLAYCLPIEYRRYEIPCDVCFRKIQLQNWVYYCGPCRYFVHLKCMTRERFVPRDKHILQLKDDERKDLVQLPDNNFAEVIRLVLEKQQGMEILKFPNIMKVSCCGHPFTILDIQNYPHSKNYEEITCNRCTESINSWCCKCTQCNYFVHPTCAQLPVELQHPSHHEHKLKLAFLSYIWGKRKCQACNTDCNGYFFWCGKCPYYCFDVKCALLPSTIAHKAHEHPLIQIYRGDNNKCNSCGKFVGSPLFACEPCRFYLDYECALLPETIYHRWDKHRLLLSFPPFSDRPDEFYCEICEEEVHPRRWHYHCRECDQSFHPRCIPRLGESRNCSFGRIHLADIRPSQVDW</sequence>
<organism evidence="5 6">
    <name type="scientific">Cinchona calisaya</name>
    <dbReference type="NCBI Taxonomy" id="153742"/>
    <lineage>
        <taxon>Eukaryota</taxon>
        <taxon>Viridiplantae</taxon>
        <taxon>Streptophyta</taxon>
        <taxon>Embryophyta</taxon>
        <taxon>Tracheophyta</taxon>
        <taxon>Spermatophyta</taxon>
        <taxon>Magnoliopsida</taxon>
        <taxon>eudicotyledons</taxon>
        <taxon>Gunneridae</taxon>
        <taxon>Pentapetalae</taxon>
        <taxon>asterids</taxon>
        <taxon>lamiids</taxon>
        <taxon>Gentianales</taxon>
        <taxon>Rubiaceae</taxon>
        <taxon>Cinchonoideae</taxon>
        <taxon>Cinchoneae</taxon>
        <taxon>Cinchona</taxon>
    </lineage>
</organism>
<dbReference type="Pfam" id="PF03107">
    <property type="entry name" value="C1_2"/>
    <property type="match status" value="5"/>
</dbReference>
<gene>
    <name evidence="5" type="ORF">ACH5RR_007340</name>
</gene>
<dbReference type="Proteomes" id="UP001630127">
    <property type="component" value="Unassembled WGS sequence"/>
</dbReference>
<dbReference type="EMBL" id="JBJUIK010000003">
    <property type="protein sequence ID" value="KAL3533819.1"/>
    <property type="molecule type" value="Genomic_DNA"/>
</dbReference>
<dbReference type="GO" id="GO:0046872">
    <property type="term" value="F:metal ion binding"/>
    <property type="evidence" value="ECO:0007669"/>
    <property type="project" value="UniProtKB-KW"/>
</dbReference>
<dbReference type="InterPro" id="IPR053192">
    <property type="entry name" value="Vacuole_Formation_Reg"/>
</dbReference>
<dbReference type="PANTHER" id="PTHR32410:SF216">
    <property type="entry name" value="PHORBOL-ESTER_DAG-TYPE DOMAIN-CONTAINING PROTEIN"/>
    <property type="match status" value="1"/>
</dbReference>
<protein>
    <recommendedName>
        <fullName evidence="4">Phorbol-ester/DAG-type domain-containing protein</fullName>
    </recommendedName>
</protein>
<reference evidence="5 6" key="1">
    <citation type="submission" date="2024-11" db="EMBL/GenBank/DDBJ databases">
        <title>A near-complete genome assembly of Cinchona calisaya.</title>
        <authorList>
            <person name="Lian D.C."/>
            <person name="Zhao X.W."/>
            <person name="Wei L."/>
        </authorList>
    </citation>
    <scope>NUCLEOTIDE SEQUENCE [LARGE SCALE GENOMIC DNA]</scope>
    <source>
        <tissue evidence="5">Nenye</tissue>
    </source>
</reference>
<evidence type="ECO:0000259" key="4">
    <source>
        <dbReference type="PROSITE" id="PS50081"/>
    </source>
</evidence>
<keyword evidence="3" id="KW-0862">Zinc</keyword>
<proteinExistence type="predicted"/>
<evidence type="ECO:0000256" key="2">
    <source>
        <dbReference type="ARBA" id="ARBA00022737"/>
    </source>
</evidence>
<dbReference type="InterPro" id="IPR002219">
    <property type="entry name" value="PKC_DAG/PE"/>
</dbReference>
<dbReference type="SUPFAM" id="SSF57889">
    <property type="entry name" value="Cysteine-rich domain"/>
    <property type="match status" value="5"/>
</dbReference>
<dbReference type="SMART" id="SM00109">
    <property type="entry name" value="C1"/>
    <property type="match status" value="2"/>
</dbReference>
<evidence type="ECO:0000256" key="3">
    <source>
        <dbReference type="ARBA" id="ARBA00022833"/>
    </source>
</evidence>
<dbReference type="AlphaFoldDB" id="A0ABD3ARI4"/>
<feature type="domain" description="Phorbol-ester/DAG-type" evidence="4">
    <location>
        <begin position="452"/>
        <end position="513"/>
    </location>
</feature>
<keyword evidence="2" id="KW-0677">Repeat</keyword>
<evidence type="ECO:0000313" key="6">
    <source>
        <dbReference type="Proteomes" id="UP001630127"/>
    </source>
</evidence>
<keyword evidence="6" id="KW-1185">Reference proteome</keyword>
<keyword evidence="1" id="KW-0479">Metal-binding</keyword>
<dbReference type="PANTHER" id="PTHR32410">
    <property type="entry name" value="CYSTEINE/HISTIDINE-RICH C1 DOMAIN FAMILY PROTEIN"/>
    <property type="match status" value="1"/>
</dbReference>
<comment type="caution">
    <text evidence="5">The sequence shown here is derived from an EMBL/GenBank/DDBJ whole genome shotgun (WGS) entry which is preliminary data.</text>
</comment>
<accession>A0ABD3ARI4</accession>
<evidence type="ECO:0000256" key="1">
    <source>
        <dbReference type="ARBA" id="ARBA00022723"/>
    </source>
</evidence>
<feature type="domain" description="Phorbol-ester/DAG-type" evidence="4">
    <location>
        <begin position="11"/>
        <end position="63"/>
    </location>
</feature>
<evidence type="ECO:0000313" key="5">
    <source>
        <dbReference type="EMBL" id="KAL3533819.1"/>
    </source>
</evidence>
<dbReference type="InterPro" id="IPR004146">
    <property type="entry name" value="DC1"/>
</dbReference>